<accession>A0A8S5SP07</accession>
<dbReference type="Gene3D" id="3.40.50.720">
    <property type="entry name" value="NAD(P)-binding Rossmann-like Domain"/>
    <property type="match status" value="1"/>
</dbReference>
<name>A0A8S5SP07_9CAUD</name>
<dbReference type="EMBL" id="BK032631">
    <property type="protein sequence ID" value="DAF52298.1"/>
    <property type="molecule type" value="Genomic_DNA"/>
</dbReference>
<proteinExistence type="predicted"/>
<reference evidence="1" key="1">
    <citation type="journal article" date="2021" name="Proc. Natl. Acad. Sci. U.S.A.">
        <title>A Catalog of Tens of Thousands of Viruses from Human Metagenomes Reveals Hidden Associations with Chronic Diseases.</title>
        <authorList>
            <person name="Tisza M.J."/>
            <person name="Buck C.B."/>
        </authorList>
    </citation>
    <scope>NUCLEOTIDE SEQUENCE</scope>
    <source>
        <strain evidence="1">CtIKM86</strain>
    </source>
</reference>
<evidence type="ECO:0000313" key="1">
    <source>
        <dbReference type="EMBL" id="DAF52298.1"/>
    </source>
</evidence>
<sequence>MNVLIGYTGFIGSSLNQDQFNLKLNSKNWQDISEPMDADKLVIAAPSGVKYLANKDPLKDLDNCLSLASNIIKYFKSIKTMVIISSNDTINPTTDYGRNRQYFNNLMEEVCRIKHTSLYIMYLGMTFGSKAKKGMIYDFIHGNFNFYNGGTYQLYPVRYLEQDIQHCIDNGIHKAMLASVPIKTAEVKALWNVKDNYQSEIHYNFKGFGVPLIDKVTILKEIKQMHG</sequence>
<protein>
    <submittedName>
        <fullName evidence="1">Polysaccharide biosynthesis protein</fullName>
    </submittedName>
</protein>
<organism evidence="1">
    <name type="scientific">Podoviridae sp. ctIKM86</name>
    <dbReference type="NCBI Taxonomy" id="2827729"/>
    <lineage>
        <taxon>Viruses</taxon>
        <taxon>Duplodnaviria</taxon>
        <taxon>Heunggongvirae</taxon>
        <taxon>Uroviricota</taxon>
        <taxon>Caudoviricetes</taxon>
    </lineage>
</organism>